<dbReference type="OrthoDB" id="262547at2759"/>
<evidence type="ECO:0000256" key="1">
    <source>
        <dbReference type="SAM" id="MobiDB-lite"/>
    </source>
</evidence>
<proteinExistence type="predicted"/>
<dbReference type="STRING" id="1095630.A0A2J6TWJ4"/>
<dbReference type="EMBL" id="KZ613740">
    <property type="protein sequence ID" value="PMD67402.1"/>
    <property type="molecule type" value="Genomic_DNA"/>
</dbReference>
<dbReference type="InParanoid" id="A0A2J6TWJ4"/>
<evidence type="ECO:0000313" key="3">
    <source>
        <dbReference type="EMBL" id="PMD67402.1"/>
    </source>
</evidence>
<keyword evidence="4" id="KW-1185">Reference proteome</keyword>
<keyword evidence="2" id="KW-0812">Transmembrane</keyword>
<keyword evidence="3" id="KW-0808">Transferase</keyword>
<dbReference type="GO" id="GO:0016740">
    <property type="term" value="F:transferase activity"/>
    <property type="evidence" value="ECO:0007669"/>
    <property type="project" value="UniProtKB-KW"/>
</dbReference>
<evidence type="ECO:0000313" key="4">
    <source>
        <dbReference type="Proteomes" id="UP000235371"/>
    </source>
</evidence>
<dbReference type="AlphaFoldDB" id="A0A2J6TWJ4"/>
<dbReference type="PANTHER" id="PTHR34144:SF7">
    <property type="entry name" value="EXPORT PROTEIN (CAP59), PUTATIVE (AFU_ORTHOLOGUE AFUA_7G05020)-RELATED"/>
    <property type="match status" value="1"/>
</dbReference>
<dbReference type="RefSeq" id="XP_024744306.1">
    <property type="nucleotide sequence ID" value="XM_024878969.1"/>
</dbReference>
<dbReference type="InterPro" id="IPR021047">
    <property type="entry name" value="Mannosyltransferase_CMT1"/>
</dbReference>
<feature type="transmembrane region" description="Helical" evidence="2">
    <location>
        <begin position="21"/>
        <end position="41"/>
    </location>
</feature>
<dbReference type="Pfam" id="PF11735">
    <property type="entry name" value="CAP59_mtransfer"/>
    <property type="match status" value="1"/>
</dbReference>
<dbReference type="Proteomes" id="UP000235371">
    <property type="component" value="Unassembled WGS sequence"/>
</dbReference>
<evidence type="ECO:0000256" key="2">
    <source>
        <dbReference type="SAM" id="Phobius"/>
    </source>
</evidence>
<dbReference type="GeneID" id="36587046"/>
<organism evidence="3 4">
    <name type="scientific">Hyaloscypha bicolor E</name>
    <dbReference type="NCBI Taxonomy" id="1095630"/>
    <lineage>
        <taxon>Eukaryota</taxon>
        <taxon>Fungi</taxon>
        <taxon>Dikarya</taxon>
        <taxon>Ascomycota</taxon>
        <taxon>Pezizomycotina</taxon>
        <taxon>Leotiomycetes</taxon>
        <taxon>Helotiales</taxon>
        <taxon>Hyaloscyphaceae</taxon>
        <taxon>Hyaloscypha</taxon>
        <taxon>Hyaloscypha bicolor</taxon>
    </lineage>
</organism>
<dbReference type="PANTHER" id="PTHR34144">
    <property type="entry name" value="CHROMOSOME 8, WHOLE GENOME SHOTGUN SEQUENCE"/>
    <property type="match status" value="1"/>
</dbReference>
<accession>A0A2J6TWJ4</accession>
<keyword evidence="2" id="KW-1133">Transmembrane helix</keyword>
<feature type="region of interest" description="Disordered" evidence="1">
    <location>
        <begin position="59"/>
        <end position="80"/>
    </location>
</feature>
<protein>
    <submittedName>
        <fullName evidence="3">Glycosyltransferase family 69 protein</fullName>
    </submittedName>
</protein>
<gene>
    <name evidence="3" type="ORF">K444DRAFT_606345</name>
</gene>
<keyword evidence="2" id="KW-0472">Membrane</keyword>
<sequence length="453" mass="51298">MRLTLLASLARRITNPYSRRWFRVGLLIASCIAVIDLWFTVRVSGPRTRITALPASRVGESPSADVSIGGGGASDELGTGEGGEKEKLFIASIHWNDGKILDAHWIPALISLIHSYGASNLYISIHESGSWDNTKTVLRNLDLTLENLGVERSVVLEERTHEDEIKIGEDEYQAGVKKDGWIMGTRGRREMRRIPYLAAARNKAMAPLKQMAQREGEARRVFDRVVWLNDVIFSPDQLTTLLTTRNGSYTAVCALDFSESRKFYDSFAVRDTRGAPVLTDLWPFFSSPASRVTLQKYLPTPVRSCWNGLVIFDAAPFYAIPPLEFRGIEDSLAQKHVEGSECCLIHVDMARMLGGKDNLGVWINPNVRVGYNEVAFNAVNRKGGWPTGYGKVDGVWANRWRWATGWYWRWREKWVVEDAVRSWEREGENRREEGEFCLADSMQVLVENGWMHI</sequence>
<reference evidence="3 4" key="1">
    <citation type="submission" date="2016-04" db="EMBL/GenBank/DDBJ databases">
        <title>A degradative enzymes factory behind the ericoid mycorrhizal symbiosis.</title>
        <authorList>
            <consortium name="DOE Joint Genome Institute"/>
            <person name="Martino E."/>
            <person name="Morin E."/>
            <person name="Grelet G."/>
            <person name="Kuo A."/>
            <person name="Kohler A."/>
            <person name="Daghino S."/>
            <person name="Barry K."/>
            <person name="Choi C."/>
            <person name="Cichocki N."/>
            <person name="Clum A."/>
            <person name="Copeland A."/>
            <person name="Hainaut M."/>
            <person name="Haridas S."/>
            <person name="Labutti K."/>
            <person name="Lindquist E."/>
            <person name="Lipzen A."/>
            <person name="Khouja H.-R."/>
            <person name="Murat C."/>
            <person name="Ohm R."/>
            <person name="Olson A."/>
            <person name="Spatafora J."/>
            <person name="Veneault-Fourrey C."/>
            <person name="Henrissat B."/>
            <person name="Grigoriev I."/>
            <person name="Martin F."/>
            <person name="Perotto S."/>
        </authorList>
    </citation>
    <scope>NUCLEOTIDE SEQUENCE [LARGE SCALE GENOMIC DNA]</scope>
    <source>
        <strain evidence="3 4">E</strain>
    </source>
</reference>
<name>A0A2J6TWJ4_9HELO</name>